<sequence length="116" mass="12241">MFPGLGGRGMSPKKMKGMLKSMGINIDEIEGVEEVVIRTSDREIVIKNASVAVMEAQGNRSYQISGDVTELPRVSPSDVELVASQTGASPEEARAALMDCGGDLAEAIIKLSSKTS</sequence>
<accession>A0B6Q7</accession>
<dbReference type="CDD" id="cd14359">
    <property type="entry name" value="UBA_AeNAC"/>
    <property type="match status" value="1"/>
</dbReference>
<dbReference type="Gene3D" id="1.10.8.10">
    <property type="entry name" value="DNA helicase RuvA subunit, C-terminal domain"/>
    <property type="match status" value="1"/>
</dbReference>
<evidence type="ECO:0000256" key="3">
    <source>
        <dbReference type="ARBA" id="ARBA00022927"/>
    </source>
</evidence>
<dbReference type="Proteomes" id="UP000000674">
    <property type="component" value="Chromosome"/>
</dbReference>
<dbReference type="Gene3D" id="2.20.70.30">
    <property type="entry name" value="Nascent polypeptide-associated complex domain"/>
    <property type="match status" value="1"/>
</dbReference>
<proteinExistence type="inferred from homology"/>
<evidence type="ECO:0000256" key="2">
    <source>
        <dbReference type="ARBA" id="ARBA00022884"/>
    </source>
</evidence>
<evidence type="ECO:0000256" key="1">
    <source>
        <dbReference type="ARBA" id="ARBA00022448"/>
    </source>
</evidence>
<evidence type="ECO:0000256" key="4">
    <source>
        <dbReference type="HAMAP-Rule" id="MF_00814"/>
    </source>
</evidence>
<comment type="subunit">
    <text evidence="4">Homodimer. Interacts with the ribosome. Binds ribosomal RNA.</text>
</comment>
<dbReference type="GO" id="GO:0015031">
    <property type="term" value="P:protein transport"/>
    <property type="evidence" value="ECO:0007669"/>
    <property type="project" value="UniProtKB-UniRule"/>
</dbReference>
<keyword evidence="3 4" id="KW-0653">Protein transport</keyword>
<dbReference type="STRING" id="349307.Mthe_0590"/>
<gene>
    <name evidence="4" type="primary">nac</name>
    <name evidence="7" type="ordered locus">Mthe_0590</name>
</gene>
<dbReference type="AlphaFoldDB" id="A0B6Q7"/>
<dbReference type="HAMAP" id="MF_00814">
    <property type="entry name" value="NAC_arch"/>
    <property type="match status" value="1"/>
</dbReference>
<dbReference type="InterPro" id="IPR005231">
    <property type="entry name" value="NAC_arc"/>
</dbReference>
<evidence type="ECO:0000259" key="6">
    <source>
        <dbReference type="PROSITE" id="PS51151"/>
    </source>
</evidence>
<organism evidence="7 8">
    <name type="scientific">Methanothrix thermoacetophila (strain DSM 6194 / JCM 14653 / NBRC 101360 / PT)</name>
    <name type="common">Methanosaeta thermophila</name>
    <dbReference type="NCBI Taxonomy" id="349307"/>
    <lineage>
        <taxon>Archaea</taxon>
        <taxon>Methanobacteriati</taxon>
        <taxon>Methanobacteriota</taxon>
        <taxon>Stenosarchaea group</taxon>
        <taxon>Methanomicrobia</taxon>
        <taxon>Methanotrichales</taxon>
        <taxon>Methanotrichaceae</taxon>
        <taxon>Methanothrix</taxon>
    </lineage>
</organism>
<dbReference type="HOGENOM" id="CLU_146475_1_0_2"/>
<feature type="domain" description="NAC-A/B" evidence="6">
    <location>
        <begin position="9"/>
        <end position="77"/>
    </location>
</feature>
<keyword evidence="2 4" id="KW-0694">RNA-binding</keyword>
<comment type="similarity">
    <text evidence="4">Belongs to the NAC-alpha family.</text>
</comment>
<reference evidence="7 8" key="1">
    <citation type="submission" date="2006-10" db="EMBL/GenBank/DDBJ databases">
        <title>Complete sequence of Methanosaeta thermophila PT.</title>
        <authorList>
            <consortium name="US DOE Joint Genome Institute"/>
            <person name="Copeland A."/>
            <person name="Lucas S."/>
            <person name="Lapidus A."/>
            <person name="Barry K."/>
            <person name="Detter J.C."/>
            <person name="Glavina del Rio T."/>
            <person name="Hammon N."/>
            <person name="Israni S."/>
            <person name="Pitluck S."/>
            <person name="Chain P."/>
            <person name="Malfatti S."/>
            <person name="Shin M."/>
            <person name="Vergez L."/>
            <person name="Schmutz J."/>
            <person name="Larimer F."/>
            <person name="Land M."/>
            <person name="Hauser L."/>
            <person name="Kyrpides N."/>
            <person name="Kim E."/>
            <person name="Smith K.S."/>
            <person name="Ingram-Smith C."/>
            <person name="Richardson P."/>
        </authorList>
    </citation>
    <scope>NUCLEOTIDE SEQUENCE [LARGE SCALE GENOMIC DNA]</scope>
    <source>
        <strain evidence="8">DSM 6194 / JCM 14653 / NBRC 101360 / PT</strain>
    </source>
</reference>
<comment type="function">
    <text evidence="4">Contacts the emerging nascent chain on the ribosome.</text>
</comment>
<dbReference type="GeneID" id="4462571"/>
<dbReference type="OrthoDB" id="53273at2157"/>
<keyword evidence="8" id="KW-1185">Reference proteome</keyword>
<dbReference type="RefSeq" id="WP_011695778.1">
    <property type="nucleotide sequence ID" value="NC_008553.1"/>
</dbReference>
<dbReference type="InterPro" id="IPR038187">
    <property type="entry name" value="NAC_A/B_dom_sf"/>
</dbReference>
<evidence type="ECO:0000313" key="8">
    <source>
        <dbReference type="Proteomes" id="UP000000674"/>
    </source>
</evidence>
<dbReference type="EMBL" id="CP000477">
    <property type="protein sequence ID" value="ABK14381.1"/>
    <property type="molecule type" value="Genomic_DNA"/>
</dbReference>
<dbReference type="NCBIfam" id="TIGR00264">
    <property type="entry name" value="archaeal-type nascent polypeptide-associated complex protein"/>
    <property type="match status" value="1"/>
</dbReference>
<dbReference type="InterPro" id="IPR002715">
    <property type="entry name" value="Nas_poly-pep-assoc_cplx_dom"/>
</dbReference>
<dbReference type="KEGG" id="mtp:Mthe_0590"/>
<dbReference type="PROSITE" id="PS51151">
    <property type="entry name" value="NAC_AB"/>
    <property type="match status" value="1"/>
</dbReference>
<name>A0B6Q7_METTP</name>
<dbReference type="SMART" id="SM01407">
    <property type="entry name" value="NAC"/>
    <property type="match status" value="1"/>
</dbReference>
<evidence type="ECO:0000256" key="5">
    <source>
        <dbReference type="NCBIfam" id="TIGR00264"/>
    </source>
</evidence>
<dbReference type="GO" id="GO:0003723">
    <property type="term" value="F:RNA binding"/>
    <property type="evidence" value="ECO:0007669"/>
    <property type="project" value="UniProtKB-UniRule"/>
</dbReference>
<dbReference type="InterPro" id="IPR009060">
    <property type="entry name" value="UBA-like_sf"/>
</dbReference>
<evidence type="ECO:0000313" key="7">
    <source>
        <dbReference type="EMBL" id="ABK14381.1"/>
    </source>
</evidence>
<keyword evidence="1 4" id="KW-0813">Transport</keyword>
<protein>
    <recommendedName>
        <fullName evidence="4 5">Nascent polypeptide-associated complex protein</fullName>
    </recommendedName>
</protein>
<dbReference type="SUPFAM" id="SSF46934">
    <property type="entry name" value="UBA-like"/>
    <property type="match status" value="1"/>
</dbReference>
<dbReference type="Pfam" id="PF01849">
    <property type="entry name" value="NAC"/>
    <property type="match status" value="1"/>
</dbReference>